<dbReference type="InterPro" id="IPR049945">
    <property type="entry name" value="AAA_22"/>
</dbReference>
<accession>A0A401ZGL0</accession>
<proteinExistence type="predicted"/>
<dbReference type="Pfam" id="PF13401">
    <property type="entry name" value="AAA_22"/>
    <property type="match status" value="1"/>
</dbReference>
<keyword evidence="5" id="KW-1185">Reference proteome</keyword>
<comment type="caution">
    <text evidence="4">The sequence shown here is derived from an EMBL/GenBank/DDBJ whole genome shotgun (WGS) entry which is preliminary data.</text>
</comment>
<dbReference type="SUPFAM" id="SSF56112">
    <property type="entry name" value="Protein kinase-like (PK-like)"/>
    <property type="match status" value="1"/>
</dbReference>
<dbReference type="Pfam" id="PF00069">
    <property type="entry name" value="Pkinase"/>
    <property type="match status" value="1"/>
</dbReference>
<dbReference type="Gene3D" id="1.25.40.10">
    <property type="entry name" value="Tetratricopeptide repeat domain"/>
    <property type="match status" value="2"/>
</dbReference>
<dbReference type="InterPro" id="IPR016032">
    <property type="entry name" value="Sig_transdc_resp-reg_C-effctor"/>
</dbReference>
<dbReference type="GO" id="GO:0003677">
    <property type="term" value="F:DNA binding"/>
    <property type="evidence" value="ECO:0007669"/>
    <property type="project" value="InterPro"/>
</dbReference>
<reference evidence="5" key="1">
    <citation type="submission" date="2018-12" db="EMBL/GenBank/DDBJ databases">
        <title>Tengunoibacter tsumagoiensis gen. nov., sp. nov., Dictyobacter kobayashii sp. nov., D. alpinus sp. nov., and D. joshuensis sp. nov. and description of Dictyobacteraceae fam. nov. within the order Ktedonobacterales isolated from Tengu-no-mugimeshi.</title>
        <authorList>
            <person name="Wang C.M."/>
            <person name="Zheng Y."/>
            <person name="Sakai Y."/>
            <person name="Toyoda A."/>
            <person name="Minakuchi Y."/>
            <person name="Abe K."/>
            <person name="Yokota A."/>
            <person name="Yabe S."/>
        </authorList>
    </citation>
    <scope>NUCLEOTIDE SEQUENCE [LARGE SCALE GENOMIC DNA]</scope>
    <source>
        <strain evidence="5">S-27</strain>
    </source>
</reference>
<dbReference type="SMART" id="SM00220">
    <property type="entry name" value="S_TKc"/>
    <property type="match status" value="1"/>
</dbReference>
<dbReference type="AlphaFoldDB" id="A0A401ZGL0"/>
<dbReference type="SUPFAM" id="SSF48452">
    <property type="entry name" value="TPR-like"/>
    <property type="match status" value="2"/>
</dbReference>
<dbReference type="GO" id="GO:0005524">
    <property type="term" value="F:ATP binding"/>
    <property type="evidence" value="ECO:0007669"/>
    <property type="project" value="InterPro"/>
</dbReference>
<dbReference type="PRINTS" id="PR00038">
    <property type="entry name" value="HTHLUXR"/>
</dbReference>
<evidence type="ECO:0000256" key="1">
    <source>
        <dbReference type="SAM" id="MobiDB-lite"/>
    </source>
</evidence>
<sequence length="1190" mass="131156">MIDLVGHQLGNYHVLRLLGRGGFADVYLGEQVHLKSHASLKVVRTQVNREQCAAFLQEARILAHLKHPYIVRVLDFAVESDIAYLVLEYAPGGSLRATFPRGTRLPLDVVLRIVRHVVPALQYAHDEGFVHRDVKPENLLWGSHGEVLLSDFGLAAFASNVQLYRDQDLAFSGASMSPYMAPEQLQGKPLPASDQYALGTMIYEWLSGTTPVQRVQASLESLAHSPFPSYKLPSDIPQAIEEVISRALARDPEQRFTSVRALGEAFERAAHEFQAVMPVPLSLSSSTREILDMLSHRQPDNHQSEAFSLRGDAPVFLTRLLGREQDIERIRALLQRPDVRAVTLLGPGGVGKTRLGLAVAQHLCPVFRDCACFVALAPVRDPHLVLSAIAQQLSIQEEDEQPVLRLLIAALRAQQLLLVLDNMEQVVAAAPLLAELLAACPGLKLLITSRALLHLPGEHSFLVQPLALPDLAHLPDHEFLAQQAAVAMFLERAQAMRPDFALTAENAGVVAEICVRLDGLPLAIELAAARIRLLPPKALLERLTQRLSVLTRGAATLPDRQQTLRATLQWSYDLLDSHEQRLFNYLSVFVGGSSLEAAEEVCGELLAGDEVERSVLDGLDSLLEKSLLRLMELSSGESRLTMLDTVREYGLECLKNSGELALVRQKHAAYYQAMARGVATNINSPEKENGLRRLGQDKDNLLAALNWLLEQGEIEQALRMCNDVLWYWWTRTYPREGRMLLEQEPGAPESGEHDIWGWGLQTLGVFDSNQGDLIRAVELWQIGLAFFRRAGATLGIAWALSNIGIVTMYQGEYSRARQFLEESLALFRELEDQKRHDPLQIRSSPASSGVPFTLFRLAAIANIQGDYAQARTLAEESLPRMRETADNTRISSVLEILVLVALNQDELVRAQELLAEKVALDRASGSMRIIGATLSLQGQMALLRGDLDGARALLTESITILKEIAASGMPSQESLAEALSLLGRVNARQGDPVQAQSMYQESLTIARQLRVPQMVAFSLEGLAEAVVQQNPIWAVRLWSVAEALREVRGTPLPAAWRHAYQRAVKLAQTTLSQKTFSELWATAHSLSLDQVLDEQEPEIPSSASLPECESAEPAASPETGLPSTVSAAVLTARELEVLRLLAQGLTSVQIADQLVLSTRTVNAHLRSIYSKLGVSSRVAAVRYAFDNHLV</sequence>
<dbReference type="EMBL" id="BIFQ01000001">
    <property type="protein sequence ID" value="GCE06024.1"/>
    <property type="molecule type" value="Genomic_DNA"/>
</dbReference>
<dbReference type="InterPro" id="IPR011009">
    <property type="entry name" value="Kinase-like_dom_sf"/>
</dbReference>
<evidence type="ECO:0000259" key="3">
    <source>
        <dbReference type="PROSITE" id="PS50043"/>
    </source>
</evidence>
<evidence type="ECO:0000259" key="2">
    <source>
        <dbReference type="PROSITE" id="PS50011"/>
    </source>
</evidence>
<dbReference type="GO" id="GO:0043531">
    <property type="term" value="F:ADP binding"/>
    <property type="evidence" value="ECO:0007669"/>
    <property type="project" value="InterPro"/>
</dbReference>
<dbReference type="PANTHER" id="PTHR47691:SF3">
    <property type="entry name" value="HTH-TYPE TRANSCRIPTIONAL REGULATOR RV0890C-RELATED"/>
    <property type="match status" value="1"/>
</dbReference>
<dbReference type="InterPro" id="IPR000792">
    <property type="entry name" value="Tscrpt_reg_LuxR_C"/>
</dbReference>
<dbReference type="PROSITE" id="PS00622">
    <property type="entry name" value="HTH_LUXR_1"/>
    <property type="match status" value="1"/>
</dbReference>
<dbReference type="InterPro" id="IPR011990">
    <property type="entry name" value="TPR-like_helical_dom_sf"/>
</dbReference>
<organism evidence="4 5">
    <name type="scientific">Dictyobacter aurantiacus</name>
    <dbReference type="NCBI Taxonomy" id="1936993"/>
    <lineage>
        <taxon>Bacteria</taxon>
        <taxon>Bacillati</taxon>
        <taxon>Chloroflexota</taxon>
        <taxon>Ktedonobacteria</taxon>
        <taxon>Ktedonobacterales</taxon>
        <taxon>Dictyobacteraceae</taxon>
        <taxon>Dictyobacter</taxon>
    </lineage>
</organism>
<dbReference type="GO" id="GO:0006355">
    <property type="term" value="P:regulation of DNA-templated transcription"/>
    <property type="evidence" value="ECO:0007669"/>
    <property type="project" value="InterPro"/>
</dbReference>
<dbReference type="InterPro" id="IPR027417">
    <property type="entry name" value="P-loop_NTPase"/>
</dbReference>
<dbReference type="SUPFAM" id="SSF52540">
    <property type="entry name" value="P-loop containing nucleoside triphosphate hydrolases"/>
    <property type="match status" value="1"/>
</dbReference>
<dbReference type="GO" id="GO:0004672">
    <property type="term" value="F:protein kinase activity"/>
    <property type="evidence" value="ECO:0007669"/>
    <property type="project" value="InterPro"/>
</dbReference>
<dbReference type="RefSeq" id="WP_160145920.1">
    <property type="nucleotide sequence ID" value="NZ_BIFQ01000001.1"/>
</dbReference>
<protein>
    <recommendedName>
        <fullName evidence="6">Serine/threonine protein kinase</fullName>
    </recommendedName>
</protein>
<dbReference type="CDD" id="cd14014">
    <property type="entry name" value="STKc_PknB_like"/>
    <property type="match status" value="1"/>
</dbReference>
<dbReference type="SUPFAM" id="SSF46894">
    <property type="entry name" value="C-terminal effector domain of the bipartite response regulators"/>
    <property type="match status" value="1"/>
</dbReference>
<dbReference type="PRINTS" id="PR00364">
    <property type="entry name" value="DISEASERSIST"/>
</dbReference>
<evidence type="ECO:0000313" key="5">
    <source>
        <dbReference type="Proteomes" id="UP000287224"/>
    </source>
</evidence>
<dbReference type="Gene3D" id="3.40.50.300">
    <property type="entry name" value="P-loop containing nucleotide triphosphate hydrolases"/>
    <property type="match status" value="1"/>
</dbReference>
<dbReference type="Gene3D" id="1.10.10.10">
    <property type="entry name" value="Winged helix-like DNA-binding domain superfamily/Winged helix DNA-binding domain"/>
    <property type="match status" value="1"/>
</dbReference>
<dbReference type="SMART" id="SM00421">
    <property type="entry name" value="HTH_LUXR"/>
    <property type="match status" value="1"/>
</dbReference>
<dbReference type="Proteomes" id="UP000287224">
    <property type="component" value="Unassembled WGS sequence"/>
</dbReference>
<dbReference type="CDD" id="cd06170">
    <property type="entry name" value="LuxR_C_like"/>
    <property type="match status" value="1"/>
</dbReference>
<evidence type="ECO:0008006" key="6">
    <source>
        <dbReference type="Google" id="ProtNLM"/>
    </source>
</evidence>
<dbReference type="Pfam" id="PF13424">
    <property type="entry name" value="TPR_12"/>
    <property type="match status" value="1"/>
</dbReference>
<dbReference type="PANTHER" id="PTHR47691">
    <property type="entry name" value="REGULATOR-RELATED"/>
    <property type="match status" value="1"/>
</dbReference>
<dbReference type="SMART" id="SM00028">
    <property type="entry name" value="TPR"/>
    <property type="match status" value="4"/>
</dbReference>
<feature type="domain" description="Protein kinase" evidence="2">
    <location>
        <begin position="12"/>
        <end position="274"/>
    </location>
</feature>
<dbReference type="Gene3D" id="1.10.510.10">
    <property type="entry name" value="Transferase(Phosphotransferase) domain 1"/>
    <property type="match status" value="1"/>
</dbReference>
<dbReference type="OrthoDB" id="33864at2"/>
<feature type="region of interest" description="Disordered" evidence="1">
    <location>
        <begin position="1099"/>
        <end position="1121"/>
    </location>
</feature>
<feature type="domain" description="HTH luxR-type" evidence="3">
    <location>
        <begin position="1123"/>
        <end position="1188"/>
    </location>
</feature>
<dbReference type="Pfam" id="PF00196">
    <property type="entry name" value="GerE"/>
    <property type="match status" value="1"/>
</dbReference>
<dbReference type="InterPro" id="IPR036388">
    <property type="entry name" value="WH-like_DNA-bd_sf"/>
</dbReference>
<feature type="compositionally biased region" description="Low complexity" evidence="1">
    <location>
        <begin position="1100"/>
        <end position="1118"/>
    </location>
</feature>
<dbReference type="Pfam" id="PF13374">
    <property type="entry name" value="TPR_10"/>
    <property type="match status" value="1"/>
</dbReference>
<gene>
    <name evidence="4" type="ORF">KDAU_33530</name>
</gene>
<dbReference type="InterPro" id="IPR019734">
    <property type="entry name" value="TPR_rpt"/>
</dbReference>
<dbReference type="InterPro" id="IPR000719">
    <property type="entry name" value="Prot_kinase_dom"/>
</dbReference>
<evidence type="ECO:0000313" key="4">
    <source>
        <dbReference type="EMBL" id="GCE06024.1"/>
    </source>
</evidence>
<name>A0A401ZGL0_9CHLR</name>
<dbReference type="PROSITE" id="PS50043">
    <property type="entry name" value="HTH_LUXR_2"/>
    <property type="match status" value="1"/>
</dbReference>
<dbReference type="PROSITE" id="PS50011">
    <property type="entry name" value="PROTEIN_KINASE_DOM"/>
    <property type="match status" value="1"/>
</dbReference>